<keyword evidence="7" id="KW-1185">Reference proteome</keyword>
<evidence type="ECO:0000259" key="4">
    <source>
        <dbReference type="Pfam" id="PF00669"/>
    </source>
</evidence>
<keyword evidence="3" id="KW-0964">Secreted</keyword>
<keyword evidence="6" id="KW-0969">Cilium</keyword>
<dbReference type="Proteomes" id="UP000645257">
    <property type="component" value="Unassembled WGS sequence"/>
</dbReference>
<feature type="domain" description="Flagellin C-terminal" evidence="5">
    <location>
        <begin position="204"/>
        <end position="287"/>
    </location>
</feature>
<evidence type="ECO:0000313" key="6">
    <source>
        <dbReference type="EMBL" id="GGY04480.1"/>
    </source>
</evidence>
<evidence type="ECO:0000256" key="1">
    <source>
        <dbReference type="ARBA" id="ARBA00005709"/>
    </source>
</evidence>
<protein>
    <recommendedName>
        <fullName evidence="3">Flagellin</fullName>
    </recommendedName>
</protein>
<dbReference type="InterPro" id="IPR046358">
    <property type="entry name" value="Flagellin_C"/>
</dbReference>
<comment type="function">
    <text evidence="3">Flagellin is the subunit protein which polymerizes to form the filaments of bacterial flagella.</text>
</comment>
<keyword evidence="6" id="KW-0966">Cell projection</keyword>
<dbReference type="AlphaFoldDB" id="A0A918NY26"/>
<reference evidence="6" key="2">
    <citation type="submission" date="2020-09" db="EMBL/GenBank/DDBJ databases">
        <authorList>
            <person name="Sun Q."/>
            <person name="Kim S."/>
        </authorList>
    </citation>
    <scope>NUCLEOTIDE SEQUENCE</scope>
    <source>
        <strain evidence="6">KCTC 32182</strain>
    </source>
</reference>
<dbReference type="GO" id="GO:0005198">
    <property type="term" value="F:structural molecule activity"/>
    <property type="evidence" value="ECO:0007669"/>
    <property type="project" value="UniProtKB-UniRule"/>
</dbReference>
<keyword evidence="6" id="KW-0282">Flagellum</keyword>
<evidence type="ECO:0000313" key="7">
    <source>
        <dbReference type="Proteomes" id="UP000645257"/>
    </source>
</evidence>
<dbReference type="GO" id="GO:0005576">
    <property type="term" value="C:extracellular region"/>
    <property type="evidence" value="ECO:0007669"/>
    <property type="project" value="UniProtKB-SubCell"/>
</dbReference>
<organism evidence="6 7">
    <name type="scientific">Paludibacterium paludis</name>
    <dbReference type="NCBI Taxonomy" id="1225769"/>
    <lineage>
        <taxon>Bacteria</taxon>
        <taxon>Pseudomonadati</taxon>
        <taxon>Pseudomonadota</taxon>
        <taxon>Betaproteobacteria</taxon>
        <taxon>Neisseriales</taxon>
        <taxon>Chromobacteriaceae</taxon>
        <taxon>Paludibacterium</taxon>
    </lineage>
</organism>
<evidence type="ECO:0000259" key="5">
    <source>
        <dbReference type="Pfam" id="PF00700"/>
    </source>
</evidence>
<accession>A0A918NY26</accession>
<dbReference type="Pfam" id="PF00700">
    <property type="entry name" value="Flagellin_C"/>
    <property type="match status" value="1"/>
</dbReference>
<dbReference type="RefSeq" id="WP_189530534.1">
    <property type="nucleotide sequence ID" value="NZ_BMYX01000001.1"/>
</dbReference>
<dbReference type="PANTHER" id="PTHR42792">
    <property type="entry name" value="FLAGELLIN"/>
    <property type="match status" value="1"/>
</dbReference>
<dbReference type="Pfam" id="PF00669">
    <property type="entry name" value="Flagellin_N"/>
    <property type="match status" value="1"/>
</dbReference>
<dbReference type="GO" id="GO:0009288">
    <property type="term" value="C:bacterial-type flagellum"/>
    <property type="evidence" value="ECO:0007669"/>
    <property type="project" value="UniProtKB-SubCell"/>
</dbReference>
<dbReference type="InterPro" id="IPR042187">
    <property type="entry name" value="Flagellin_C_sub2"/>
</dbReference>
<dbReference type="Gene3D" id="6.10.10.10">
    <property type="entry name" value="Flagellar export chaperone, C-terminal domain"/>
    <property type="match status" value="1"/>
</dbReference>
<sequence length="288" mass="30499">MLSLQTNVAALNTQRNMNATQNSLTTSMTRLGTGFRINSAADDAAGLQIATRMEAQTRGMTVAMKNTQNGISLMQTAEGALSEVSNIVLRMKDLATESASGAANDDDRKAMQAEYDALGSELNNIVKNTAFAGQVLLDKANGKLKDKVDFQIGASKDEKLTVDVTTAIGDLDTKLAAVSKQFGASPAAGAEVKTATDANTNIATLNAAIDTIGTLRAALGAYSNRMEHTYNNLSNMTTNTTVARSRIMDTDYASETANQTSKQMLMQAGTAMLKQSGSMNQLVMSLMQ</sequence>
<gene>
    <name evidence="6" type="primary">lafA</name>
    <name evidence="6" type="ORF">GCM10011289_03740</name>
</gene>
<dbReference type="InterPro" id="IPR001492">
    <property type="entry name" value="Flagellin"/>
</dbReference>
<dbReference type="PRINTS" id="PR00207">
    <property type="entry name" value="FLAGELLIN"/>
</dbReference>
<evidence type="ECO:0000256" key="3">
    <source>
        <dbReference type="RuleBase" id="RU362073"/>
    </source>
</evidence>
<keyword evidence="2 3" id="KW-0975">Bacterial flagellum</keyword>
<comment type="subcellular location">
    <subcellularLocation>
        <location evidence="3">Secreted</location>
    </subcellularLocation>
    <subcellularLocation>
        <location evidence="3">Bacterial flagellum</location>
    </subcellularLocation>
</comment>
<dbReference type="EMBL" id="BMYX01000001">
    <property type="protein sequence ID" value="GGY04480.1"/>
    <property type="molecule type" value="Genomic_DNA"/>
</dbReference>
<name>A0A918NY26_9NEIS</name>
<feature type="domain" description="Flagellin N-terminal" evidence="4">
    <location>
        <begin position="6"/>
        <end position="141"/>
    </location>
</feature>
<reference evidence="6" key="1">
    <citation type="journal article" date="2014" name="Int. J. Syst. Evol. Microbiol.">
        <title>Complete genome sequence of Corynebacterium casei LMG S-19264T (=DSM 44701T), isolated from a smear-ripened cheese.</title>
        <authorList>
            <consortium name="US DOE Joint Genome Institute (JGI-PGF)"/>
            <person name="Walter F."/>
            <person name="Albersmeier A."/>
            <person name="Kalinowski J."/>
            <person name="Ruckert C."/>
        </authorList>
    </citation>
    <scope>NUCLEOTIDE SEQUENCE</scope>
    <source>
        <strain evidence="6">KCTC 32182</strain>
    </source>
</reference>
<comment type="caution">
    <text evidence="6">The sequence shown here is derived from an EMBL/GenBank/DDBJ whole genome shotgun (WGS) entry which is preliminary data.</text>
</comment>
<dbReference type="Gene3D" id="1.20.1330.10">
    <property type="entry name" value="f41 fragment of flagellin, N-terminal domain"/>
    <property type="match status" value="1"/>
</dbReference>
<comment type="similarity">
    <text evidence="1 3">Belongs to the bacterial flagellin family.</text>
</comment>
<dbReference type="SUPFAM" id="SSF64518">
    <property type="entry name" value="Phase 1 flagellin"/>
    <property type="match status" value="1"/>
</dbReference>
<dbReference type="PANTHER" id="PTHR42792:SF2">
    <property type="entry name" value="FLAGELLIN"/>
    <property type="match status" value="1"/>
</dbReference>
<evidence type="ECO:0000256" key="2">
    <source>
        <dbReference type="ARBA" id="ARBA00023143"/>
    </source>
</evidence>
<proteinExistence type="inferred from homology"/>
<dbReference type="InterPro" id="IPR001029">
    <property type="entry name" value="Flagellin_N"/>
</dbReference>